<dbReference type="SUPFAM" id="SSF51206">
    <property type="entry name" value="cAMP-binding domain-like"/>
    <property type="match status" value="1"/>
</dbReference>
<gene>
    <name evidence="2" type="ORF">SAMN02745124_01379</name>
</gene>
<evidence type="ECO:0000313" key="3">
    <source>
        <dbReference type="Proteomes" id="UP000184139"/>
    </source>
</evidence>
<dbReference type="AlphaFoldDB" id="A0A1M5UX79"/>
<protein>
    <submittedName>
        <fullName evidence="2">Cyclic nucleotide-binding domain-containing protein</fullName>
    </submittedName>
</protein>
<dbReference type="CDD" id="cd00038">
    <property type="entry name" value="CAP_ED"/>
    <property type="match status" value="1"/>
</dbReference>
<dbReference type="InterPro" id="IPR014710">
    <property type="entry name" value="RmlC-like_jellyroll"/>
</dbReference>
<dbReference type="Pfam" id="PF00027">
    <property type="entry name" value="cNMP_binding"/>
    <property type="match status" value="1"/>
</dbReference>
<dbReference type="PROSITE" id="PS50042">
    <property type="entry name" value="CNMP_BINDING_3"/>
    <property type="match status" value="1"/>
</dbReference>
<dbReference type="SMART" id="SM00100">
    <property type="entry name" value="cNMP"/>
    <property type="match status" value="1"/>
</dbReference>
<proteinExistence type="predicted"/>
<dbReference type="PANTHER" id="PTHR23011:SF28">
    <property type="entry name" value="CYCLIC NUCLEOTIDE-BINDING DOMAIN CONTAINING PROTEIN"/>
    <property type="match status" value="1"/>
</dbReference>
<dbReference type="InterPro" id="IPR018490">
    <property type="entry name" value="cNMP-bd_dom_sf"/>
</dbReference>
<dbReference type="InterPro" id="IPR025497">
    <property type="entry name" value="PatA-like_N"/>
</dbReference>
<dbReference type="Proteomes" id="UP000184139">
    <property type="component" value="Unassembled WGS sequence"/>
</dbReference>
<feature type="domain" description="Cyclic nucleotide-binding" evidence="1">
    <location>
        <begin position="136"/>
        <end position="251"/>
    </location>
</feature>
<organism evidence="2 3">
    <name type="scientific">Desulfofustis glycolicus DSM 9705</name>
    <dbReference type="NCBI Taxonomy" id="1121409"/>
    <lineage>
        <taxon>Bacteria</taxon>
        <taxon>Pseudomonadati</taxon>
        <taxon>Thermodesulfobacteriota</taxon>
        <taxon>Desulfobulbia</taxon>
        <taxon>Desulfobulbales</taxon>
        <taxon>Desulfocapsaceae</taxon>
        <taxon>Desulfofustis</taxon>
    </lineage>
</organism>
<name>A0A1M5UX79_9BACT</name>
<dbReference type="EMBL" id="FQXS01000006">
    <property type="protein sequence ID" value="SHH67582.1"/>
    <property type="molecule type" value="Genomic_DNA"/>
</dbReference>
<accession>A0A1M5UX79</accession>
<dbReference type="InterPro" id="IPR000595">
    <property type="entry name" value="cNMP-bd_dom"/>
</dbReference>
<dbReference type="Gene3D" id="2.60.120.10">
    <property type="entry name" value="Jelly Rolls"/>
    <property type="match status" value="1"/>
</dbReference>
<keyword evidence="3" id="KW-1185">Reference proteome</keyword>
<evidence type="ECO:0000313" key="2">
    <source>
        <dbReference type="EMBL" id="SHH67582.1"/>
    </source>
</evidence>
<dbReference type="Pfam" id="PF14332">
    <property type="entry name" value="DUF4388"/>
    <property type="match status" value="1"/>
</dbReference>
<dbReference type="STRING" id="1121409.SAMN02745124_01379"/>
<reference evidence="2 3" key="1">
    <citation type="submission" date="2016-11" db="EMBL/GenBank/DDBJ databases">
        <authorList>
            <person name="Jaros S."/>
            <person name="Januszkiewicz K."/>
            <person name="Wedrychowicz H."/>
        </authorList>
    </citation>
    <scope>NUCLEOTIDE SEQUENCE [LARGE SCALE GENOMIC DNA]</scope>
    <source>
        <strain evidence="2 3">DSM 9705</strain>
    </source>
</reference>
<dbReference type="PANTHER" id="PTHR23011">
    <property type="entry name" value="CYCLIC NUCLEOTIDE-BINDING DOMAIN CONTAINING PROTEIN"/>
    <property type="match status" value="1"/>
</dbReference>
<sequence>MVSLCSRGLKAQWRGFIVIGMKSFIAQFEVIEDNNCPLYEVGECFRLTERSFTPPEKKEVCLILVREMTELLFVLLGESPDGLADGEEKRYSCSGCTGLIKFRLIPGSDAAAVGDEELPLDTEQQALLGRIVDCPLFKTVPPALLREMMEFFREERLKKGRILMRKGEPNLDLFVILSGQLSVDDGPVHISTLGPGEICGEMSYLVGNVAGATVSALEETILITIGGEHFNRIIEQSPSVQLFMAQLLAERLARANTARSQSFDSCMQGRLREMAPAELFQILHMHQKTGVLTLYLSGREAEVAFREGCIINAHYGELENQYAIYAILAEREGVYIFRTGLSPHQMKAAEIGDFMALLMEGVKRVDEDRGVH</sequence>
<evidence type="ECO:0000259" key="1">
    <source>
        <dbReference type="PROSITE" id="PS50042"/>
    </source>
</evidence>